<keyword evidence="3 6" id="KW-1133">Transmembrane helix</keyword>
<keyword evidence="4 6" id="KW-0472">Membrane</keyword>
<feature type="region of interest" description="Disordered" evidence="5">
    <location>
        <begin position="1"/>
        <end position="31"/>
    </location>
</feature>
<sequence length="567" mass="63883">MSIPLSPVASCAAQHAEQPSPRPTQRRTINAEGGNAWTPRHYAQSIWGFAHSTGLFNGEDYTNLAIFLSRTSGPRYELAAGCGSSQQPLSRPPVLYKWTEISDTRRCILHKIDDLVHIDPQSIEDQSGAMIILSGFQPPEWLNAVGSRFRLDPAILQEHLEFKAYFGRRMLYTSPSLPSISEGLIRLRYFTIGIRKYNAQSNDVSTLRRQAIDEMDQYLGSLHEERDVEPGDTFARRYYVHSPKIFSIEQQITVGVQRSAGGGWSGVTWIDSGNDRENGLIGPWRERNTARSGLEGLLPIVMRAPKIALNWQHRNMAAEEHRDQTQSRCHLYENYGSSLDPRIMANEPFYAITELMQFAASSICQLLNMIDSTISRATLATAVVANNYDISELSYHQQLLDDVARTLRENLRVIGQRGSATWPRAKDQKQRAKADRTAASLLADYQELDHRNQDLIKKCHNHMKTIINQASVAETQRSLAQARKVTQLTWLAFMFVPLTFTTSFLGMNVSVFGQGTAPLWLWFAITAPLMLVAFVLLVLGNRVSTQSAGGFKRRRSLREVWDRGASV</sequence>
<comment type="caution">
    <text evidence="7">The sequence shown here is derived from an EMBL/GenBank/DDBJ whole genome shotgun (WGS) entry which is preliminary data.</text>
</comment>
<dbReference type="InterPro" id="IPR045863">
    <property type="entry name" value="CorA_TM1_TM2"/>
</dbReference>
<evidence type="ECO:0000256" key="5">
    <source>
        <dbReference type="SAM" id="MobiDB-lite"/>
    </source>
</evidence>
<dbReference type="RefSeq" id="XP_044663573.1">
    <property type="nucleotide sequence ID" value="XM_044807638.1"/>
</dbReference>
<protein>
    <submittedName>
        <fullName evidence="7">Uncharacterized protein</fullName>
    </submittedName>
</protein>
<evidence type="ECO:0000256" key="2">
    <source>
        <dbReference type="ARBA" id="ARBA00022692"/>
    </source>
</evidence>
<feature type="transmembrane region" description="Helical" evidence="6">
    <location>
        <begin position="488"/>
        <end position="507"/>
    </location>
</feature>
<gene>
    <name evidence="7" type="ORF">CKM354_001212600</name>
</gene>
<dbReference type="AlphaFoldDB" id="A0A9P3CV21"/>
<proteinExistence type="predicted"/>
<dbReference type="Pfam" id="PF01544">
    <property type="entry name" value="CorA"/>
    <property type="match status" value="1"/>
</dbReference>
<keyword evidence="8" id="KW-1185">Reference proteome</keyword>
<dbReference type="EMBL" id="BOLY01000008">
    <property type="protein sequence ID" value="GIZ49086.1"/>
    <property type="molecule type" value="Genomic_DNA"/>
</dbReference>
<dbReference type="Gene3D" id="1.20.58.340">
    <property type="entry name" value="Magnesium transport protein CorA, transmembrane region"/>
    <property type="match status" value="1"/>
</dbReference>
<feature type="transmembrane region" description="Helical" evidence="6">
    <location>
        <begin position="519"/>
        <end position="539"/>
    </location>
</feature>
<evidence type="ECO:0000256" key="1">
    <source>
        <dbReference type="ARBA" id="ARBA00004141"/>
    </source>
</evidence>
<accession>A0A9P3CV21</accession>
<evidence type="ECO:0000256" key="3">
    <source>
        <dbReference type="ARBA" id="ARBA00022989"/>
    </source>
</evidence>
<evidence type="ECO:0000256" key="4">
    <source>
        <dbReference type="ARBA" id="ARBA00023136"/>
    </source>
</evidence>
<dbReference type="SUPFAM" id="SSF144083">
    <property type="entry name" value="Magnesium transport protein CorA, transmembrane region"/>
    <property type="match status" value="1"/>
</dbReference>
<dbReference type="InterPro" id="IPR002523">
    <property type="entry name" value="MgTranspt_CorA/ZnTranspt_ZntB"/>
</dbReference>
<keyword evidence="2 6" id="KW-0812">Transmembrane</keyword>
<comment type="subcellular location">
    <subcellularLocation>
        <location evidence="1">Membrane</location>
        <topology evidence="1">Multi-pass membrane protein</topology>
    </subcellularLocation>
</comment>
<dbReference type="GO" id="GO:0016020">
    <property type="term" value="C:membrane"/>
    <property type="evidence" value="ECO:0007669"/>
    <property type="project" value="UniProtKB-SubCell"/>
</dbReference>
<name>A0A9P3CV21_9PEZI</name>
<dbReference type="OrthoDB" id="3231000at2759"/>
<reference evidence="7 8" key="1">
    <citation type="submission" date="2021-01" db="EMBL/GenBank/DDBJ databases">
        <title>Cercospora kikuchii MAFF 305040 whole genome shotgun sequence.</title>
        <authorList>
            <person name="Kashiwa T."/>
            <person name="Suzuki T."/>
        </authorList>
    </citation>
    <scope>NUCLEOTIDE SEQUENCE [LARGE SCALE GENOMIC DNA]</scope>
    <source>
        <strain evidence="7 8">MAFF 305040</strain>
    </source>
</reference>
<evidence type="ECO:0000256" key="6">
    <source>
        <dbReference type="SAM" id="Phobius"/>
    </source>
</evidence>
<evidence type="ECO:0000313" key="8">
    <source>
        <dbReference type="Proteomes" id="UP000825890"/>
    </source>
</evidence>
<dbReference type="GO" id="GO:0046873">
    <property type="term" value="F:metal ion transmembrane transporter activity"/>
    <property type="evidence" value="ECO:0007669"/>
    <property type="project" value="InterPro"/>
</dbReference>
<evidence type="ECO:0000313" key="7">
    <source>
        <dbReference type="EMBL" id="GIZ49086.1"/>
    </source>
</evidence>
<dbReference type="Proteomes" id="UP000825890">
    <property type="component" value="Unassembled WGS sequence"/>
</dbReference>
<organism evidence="7 8">
    <name type="scientific">Cercospora kikuchii</name>
    <dbReference type="NCBI Taxonomy" id="84275"/>
    <lineage>
        <taxon>Eukaryota</taxon>
        <taxon>Fungi</taxon>
        <taxon>Dikarya</taxon>
        <taxon>Ascomycota</taxon>
        <taxon>Pezizomycotina</taxon>
        <taxon>Dothideomycetes</taxon>
        <taxon>Dothideomycetidae</taxon>
        <taxon>Mycosphaerellales</taxon>
        <taxon>Mycosphaerellaceae</taxon>
        <taxon>Cercospora</taxon>
    </lineage>
</organism>
<dbReference type="GeneID" id="68297701"/>